<feature type="compositionally biased region" description="Low complexity" evidence="1">
    <location>
        <begin position="40"/>
        <end position="54"/>
    </location>
</feature>
<name>A0ABD7M7H3_MICLU</name>
<dbReference type="Proteomes" id="UP000184253">
    <property type="component" value="Unassembled WGS sequence"/>
</dbReference>
<reference evidence="2 3" key="1">
    <citation type="submission" date="2016-11" db="EMBL/GenBank/DDBJ databases">
        <authorList>
            <person name="Varghese N."/>
            <person name="Submissions S."/>
        </authorList>
    </citation>
    <scope>NUCLEOTIDE SEQUENCE [LARGE SCALE GENOMIC DNA]</scope>
    <source>
        <strain evidence="2 3">VTM4R57</strain>
    </source>
</reference>
<evidence type="ECO:0000313" key="3">
    <source>
        <dbReference type="Proteomes" id="UP000184253"/>
    </source>
</evidence>
<dbReference type="AlphaFoldDB" id="A0ABD7M7H3"/>
<evidence type="ECO:0000256" key="1">
    <source>
        <dbReference type="SAM" id="MobiDB-lite"/>
    </source>
</evidence>
<evidence type="ECO:0000313" key="2">
    <source>
        <dbReference type="EMBL" id="SHL59158.1"/>
    </source>
</evidence>
<dbReference type="EMBL" id="FRCE01000006">
    <property type="protein sequence ID" value="SHL59158.1"/>
    <property type="molecule type" value="Genomic_DNA"/>
</dbReference>
<comment type="caution">
    <text evidence="2">The sequence shown here is derived from an EMBL/GenBank/DDBJ whole genome shotgun (WGS) entry which is preliminary data.</text>
</comment>
<sequence length="77" mass="8058">MSADGAPRRRGPRRADAPGTGPATADGREPRLPGVPRLIGQAGTSPATAPTGAGVETGPVEAERDRWLREQRPPHWG</sequence>
<protein>
    <submittedName>
        <fullName evidence="2">Uncharacterized protein</fullName>
    </submittedName>
</protein>
<dbReference type="RefSeq" id="WP_073116766.1">
    <property type="nucleotide sequence ID" value="NZ_FRCE01000006.1"/>
</dbReference>
<feature type="region of interest" description="Disordered" evidence="1">
    <location>
        <begin position="1"/>
        <end position="77"/>
    </location>
</feature>
<feature type="compositionally biased region" description="Basic and acidic residues" evidence="1">
    <location>
        <begin position="61"/>
        <end position="77"/>
    </location>
</feature>
<proteinExistence type="predicted"/>
<accession>A0ABD7M7H3</accession>
<organism evidence="2 3">
    <name type="scientific">Micrococcus luteus</name>
    <name type="common">Micrococcus lysodeikticus</name>
    <dbReference type="NCBI Taxonomy" id="1270"/>
    <lineage>
        <taxon>Bacteria</taxon>
        <taxon>Bacillati</taxon>
        <taxon>Actinomycetota</taxon>
        <taxon>Actinomycetes</taxon>
        <taxon>Micrococcales</taxon>
        <taxon>Micrococcaceae</taxon>
        <taxon>Micrococcus</taxon>
    </lineage>
</organism>
<gene>
    <name evidence="2" type="ORF">SAMN04487849_10625</name>
</gene>